<feature type="disulfide bond" evidence="9">
    <location>
        <begin position="325"/>
        <end position="359"/>
    </location>
</feature>
<evidence type="ECO:0000256" key="11">
    <source>
        <dbReference type="RuleBase" id="RU361183"/>
    </source>
</evidence>
<dbReference type="Gene3D" id="1.10.10.1940">
    <property type="match status" value="1"/>
</dbReference>
<evidence type="ECO:0000313" key="15">
    <source>
        <dbReference type="WBParaSite" id="MBELARI_LOCUS16726"/>
    </source>
</evidence>
<dbReference type="Gene3D" id="3.40.390.10">
    <property type="entry name" value="Collagenase (Catalytic Domain)"/>
    <property type="match status" value="1"/>
</dbReference>
<keyword evidence="8 9" id="KW-1015">Disulfide bond</keyword>
<organism evidence="14 15">
    <name type="scientific">Mesorhabditis belari</name>
    <dbReference type="NCBI Taxonomy" id="2138241"/>
    <lineage>
        <taxon>Eukaryota</taxon>
        <taxon>Metazoa</taxon>
        <taxon>Ecdysozoa</taxon>
        <taxon>Nematoda</taxon>
        <taxon>Chromadorea</taxon>
        <taxon>Rhabditida</taxon>
        <taxon>Rhabditina</taxon>
        <taxon>Rhabditomorpha</taxon>
        <taxon>Rhabditoidea</taxon>
        <taxon>Rhabditidae</taxon>
        <taxon>Mesorhabditinae</taxon>
        <taxon>Mesorhabditis</taxon>
    </lineage>
</organism>
<evidence type="ECO:0000256" key="7">
    <source>
        <dbReference type="ARBA" id="ARBA00023145"/>
    </source>
</evidence>
<dbReference type="InterPro" id="IPR034035">
    <property type="entry name" value="Astacin-like_dom"/>
</dbReference>
<dbReference type="GO" id="GO:0006508">
    <property type="term" value="P:proteolysis"/>
    <property type="evidence" value="ECO:0007669"/>
    <property type="project" value="UniProtKB-KW"/>
</dbReference>
<dbReference type="PRINTS" id="PR00480">
    <property type="entry name" value="ASTACIN"/>
</dbReference>
<evidence type="ECO:0000259" key="13">
    <source>
        <dbReference type="PROSITE" id="PS51864"/>
    </source>
</evidence>
<evidence type="ECO:0000256" key="4">
    <source>
        <dbReference type="ARBA" id="ARBA00022801"/>
    </source>
</evidence>
<keyword evidence="7" id="KW-0865">Zymogen</keyword>
<dbReference type="PROSITE" id="PS51670">
    <property type="entry name" value="SHKT"/>
    <property type="match status" value="2"/>
</dbReference>
<accession>A0AAF3ERS6</accession>
<dbReference type="Proteomes" id="UP000887575">
    <property type="component" value="Unassembled WGS sequence"/>
</dbReference>
<dbReference type="AlphaFoldDB" id="A0AAF3ERS6"/>
<keyword evidence="2 10" id="KW-0645">Protease</keyword>
<dbReference type="SMART" id="SM00254">
    <property type="entry name" value="ShKT"/>
    <property type="match status" value="2"/>
</dbReference>
<dbReference type="SMART" id="SM00235">
    <property type="entry name" value="ZnMc"/>
    <property type="match status" value="1"/>
</dbReference>
<evidence type="ECO:0000256" key="9">
    <source>
        <dbReference type="PROSITE-ProRule" id="PRU01005"/>
    </source>
</evidence>
<dbReference type="EC" id="3.4.24.-" evidence="11"/>
<feature type="domain" description="Peptidase M12A" evidence="13">
    <location>
        <begin position="24"/>
        <end position="224"/>
    </location>
</feature>
<dbReference type="PROSITE" id="PS51864">
    <property type="entry name" value="ASTACIN"/>
    <property type="match status" value="1"/>
</dbReference>
<feature type="active site" evidence="10">
    <location>
        <position position="118"/>
    </location>
</feature>
<sequence length="360" mass="41440">MFGDMLLTPQQLSRYIENGSLLVRGVSRKESPHNRWKDNLVPFAISPQYTSAQKQMIRTSLKSMEAISCFRFSERIYQKDYVFIVPLDGCYSYVGRIGGGQLMSLAPECLADFIIWHEMMHAIGFEHEHQRPDRDTHLTVKYENVIPAQMTNFEKIRAQEVDYPDQYDYKSLMHYDSYAFGKMDKKKQVRLATMVPKKAGVYLGDNMKFSETDIRKLNRLGKCSPFKVTRSPTATTTNGELCYDRLKNCEDFVEAGKCISPGYKSLMETYCAKSCEFCKENAVTPTKWEMTTLRPNTPKIVNPILKEERKPFDEKKNSVEIGMDCTDLKQTCPLFADSCDNPAYKALLKKHCPFTCGYCQ</sequence>
<dbReference type="CDD" id="cd04280">
    <property type="entry name" value="ZnMc_astacin_like"/>
    <property type="match status" value="1"/>
</dbReference>
<dbReference type="WBParaSite" id="MBELARI_LOCUS16726">
    <property type="protein sequence ID" value="MBELARI_LOCUS16726"/>
    <property type="gene ID" value="MBELARI_LOCUS16726"/>
</dbReference>
<dbReference type="GO" id="GO:0008270">
    <property type="term" value="F:zinc ion binding"/>
    <property type="evidence" value="ECO:0007669"/>
    <property type="project" value="UniProtKB-UniRule"/>
</dbReference>
<evidence type="ECO:0000256" key="5">
    <source>
        <dbReference type="ARBA" id="ARBA00022833"/>
    </source>
</evidence>
<dbReference type="PANTHER" id="PTHR10127:SF852">
    <property type="entry name" value="ZINC METALLOPROTEINASE NAS-12"/>
    <property type="match status" value="1"/>
</dbReference>
<comment type="caution">
    <text evidence="9">Lacks conserved residue(s) required for the propagation of feature annotation.</text>
</comment>
<dbReference type="Gene3D" id="1.10.10.1870">
    <property type="entry name" value="ShTK domain-like"/>
    <property type="match status" value="1"/>
</dbReference>
<keyword evidence="14" id="KW-1185">Reference proteome</keyword>
<feature type="domain" description="ShKT" evidence="12">
    <location>
        <begin position="325"/>
        <end position="359"/>
    </location>
</feature>
<keyword evidence="6 10" id="KW-0482">Metalloprotease</keyword>
<dbReference type="Pfam" id="PF01400">
    <property type="entry name" value="Astacin"/>
    <property type="match status" value="1"/>
</dbReference>
<evidence type="ECO:0000259" key="12">
    <source>
        <dbReference type="PROSITE" id="PS51670"/>
    </source>
</evidence>
<name>A0AAF3ERS6_9BILA</name>
<dbReference type="InterPro" id="IPR024079">
    <property type="entry name" value="MetalloPept_cat_dom_sf"/>
</dbReference>
<feature type="binding site" evidence="10">
    <location>
        <position position="117"/>
    </location>
    <ligand>
        <name>Zn(2+)</name>
        <dbReference type="ChEBI" id="CHEBI:29105"/>
        <note>catalytic</note>
    </ligand>
</feature>
<evidence type="ECO:0000256" key="1">
    <source>
        <dbReference type="ARBA" id="ARBA00002657"/>
    </source>
</evidence>
<evidence type="ECO:0000256" key="8">
    <source>
        <dbReference type="ARBA" id="ARBA00023157"/>
    </source>
</evidence>
<keyword evidence="4 10" id="KW-0378">Hydrolase</keyword>
<comment type="cofactor">
    <cofactor evidence="10 11">
        <name>Zn(2+)</name>
        <dbReference type="ChEBI" id="CHEBI:29105"/>
    </cofactor>
    <text evidence="10 11">Binds 1 zinc ion per subunit.</text>
</comment>
<evidence type="ECO:0000256" key="2">
    <source>
        <dbReference type="ARBA" id="ARBA00022670"/>
    </source>
</evidence>
<dbReference type="InterPro" id="IPR003582">
    <property type="entry name" value="ShKT_dom"/>
</dbReference>
<dbReference type="PANTHER" id="PTHR10127">
    <property type="entry name" value="DISCOIDIN, CUB, EGF, LAMININ , AND ZINC METALLOPROTEASE DOMAIN CONTAINING"/>
    <property type="match status" value="1"/>
</dbReference>
<evidence type="ECO:0000256" key="6">
    <source>
        <dbReference type="ARBA" id="ARBA00023049"/>
    </source>
</evidence>
<comment type="function">
    <text evidence="1">Metalloprotease.</text>
</comment>
<reference evidence="15" key="1">
    <citation type="submission" date="2024-02" db="UniProtKB">
        <authorList>
            <consortium name="WormBaseParasite"/>
        </authorList>
    </citation>
    <scope>IDENTIFICATION</scope>
</reference>
<keyword evidence="3 10" id="KW-0479">Metal-binding</keyword>
<dbReference type="GO" id="GO:0004222">
    <property type="term" value="F:metalloendopeptidase activity"/>
    <property type="evidence" value="ECO:0007669"/>
    <property type="project" value="UniProtKB-UniRule"/>
</dbReference>
<proteinExistence type="predicted"/>
<feature type="domain" description="ShKT" evidence="12">
    <location>
        <begin position="242"/>
        <end position="278"/>
    </location>
</feature>
<evidence type="ECO:0000256" key="10">
    <source>
        <dbReference type="PROSITE-ProRule" id="PRU01211"/>
    </source>
</evidence>
<dbReference type="InterPro" id="IPR006026">
    <property type="entry name" value="Peptidase_Metallo"/>
</dbReference>
<evidence type="ECO:0000256" key="3">
    <source>
        <dbReference type="ARBA" id="ARBA00022723"/>
    </source>
</evidence>
<evidence type="ECO:0000313" key="14">
    <source>
        <dbReference type="Proteomes" id="UP000887575"/>
    </source>
</evidence>
<keyword evidence="5 10" id="KW-0862">Zinc</keyword>
<feature type="binding site" evidence="10">
    <location>
        <position position="121"/>
    </location>
    <ligand>
        <name>Zn(2+)</name>
        <dbReference type="ChEBI" id="CHEBI:29105"/>
        <note>catalytic</note>
    </ligand>
</feature>
<feature type="binding site" evidence="10">
    <location>
        <position position="127"/>
    </location>
    <ligand>
        <name>Zn(2+)</name>
        <dbReference type="ChEBI" id="CHEBI:29105"/>
        <note>catalytic</note>
    </ligand>
</feature>
<dbReference type="Pfam" id="PF01549">
    <property type="entry name" value="ShK"/>
    <property type="match status" value="2"/>
</dbReference>
<dbReference type="SUPFAM" id="SSF55486">
    <property type="entry name" value="Metalloproteases ('zincins'), catalytic domain"/>
    <property type="match status" value="1"/>
</dbReference>
<protein>
    <recommendedName>
        <fullName evidence="11">Metalloendopeptidase</fullName>
        <ecNumber evidence="11">3.4.24.-</ecNumber>
    </recommendedName>
</protein>
<dbReference type="InterPro" id="IPR001506">
    <property type="entry name" value="Peptidase_M12A"/>
</dbReference>